<dbReference type="InterPro" id="IPR038740">
    <property type="entry name" value="BioF2-like_GNAT_dom"/>
</dbReference>
<dbReference type="Gene3D" id="3.40.630.30">
    <property type="match status" value="1"/>
</dbReference>
<evidence type="ECO:0000313" key="2">
    <source>
        <dbReference type="EMBL" id="MBF4374942.1"/>
    </source>
</evidence>
<evidence type="ECO:0000259" key="1">
    <source>
        <dbReference type="Pfam" id="PF13480"/>
    </source>
</evidence>
<name>A0ABR9Z926_VIBAN</name>
<dbReference type="Proteomes" id="UP000726136">
    <property type="component" value="Unassembled WGS sequence"/>
</dbReference>
<reference evidence="2 3" key="1">
    <citation type="journal article" date="2021" name="PeerJ">
        <title>Analysis of 44 Vibrio anguillarum genomes reveals high genetic diversity.</title>
        <authorList>
            <person name="Hansen M.J."/>
            <person name="Dalsgaard I."/>
        </authorList>
    </citation>
    <scope>NUCLEOTIDE SEQUENCE [LARGE SCALE GENOMIC DNA]</scope>
    <source>
        <strain evidence="2 3">040915-1/1B</strain>
    </source>
</reference>
<protein>
    <submittedName>
        <fullName evidence="2">GNAT family N-acetyltransferase</fullName>
    </submittedName>
</protein>
<organism evidence="2 3">
    <name type="scientific">Vibrio anguillarum</name>
    <name type="common">Listonella anguillarum</name>
    <dbReference type="NCBI Taxonomy" id="55601"/>
    <lineage>
        <taxon>Bacteria</taxon>
        <taxon>Pseudomonadati</taxon>
        <taxon>Pseudomonadota</taxon>
        <taxon>Gammaproteobacteria</taxon>
        <taxon>Vibrionales</taxon>
        <taxon>Vibrionaceae</taxon>
        <taxon>Vibrio</taxon>
    </lineage>
</organism>
<comment type="caution">
    <text evidence="2">The sequence shown here is derived from an EMBL/GenBank/DDBJ whole genome shotgun (WGS) entry which is preliminary data.</text>
</comment>
<keyword evidence="3" id="KW-1185">Reference proteome</keyword>
<evidence type="ECO:0000313" key="3">
    <source>
        <dbReference type="Proteomes" id="UP000726136"/>
    </source>
</evidence>
<proteinExistence type="predicted"/>
<gene>
    <name evidence="2" type="ORF">EAY46_17895</name>
</gene>
<dbReference type="SUPFAM" id="SSF55729">
    <property type="entry name" value="Acyl-CoA N-acyltransferases (Nat)"/>
    <property type="match status" value="1"/>
</dbReference>
<feature type="domain" description="BioF2-like acetyltransferase" evidence="1">
    <location>
        <begin position="170"/>
        <end position="280"/>
    </location>
</feature>
<accession>A0ABR9Z926</accession>
<sequence length="313" mass="35411">MVSCKRYNSEDLASWNGFVKTSKMNAFFFLRSFMDYHSDKFEDHSILFYDEGQLIALLPANQNQDQLVSHGGLTFGGLILCRKLRSNKVTQILTSLKAYLLSCNISNVIYKAPPHFMHDLPSEEDVYFLFNEGARLFRRDLTSIIYNGRKLKLSKGRKALISKARGNGIVITESEDIAVFHKLLSSALEKHGVKPVHSIEELELLKNRHPTNIKLYIAEDNGEILAGALMFNFQSVEHTQYLATSDKGKSVGALDLLIGTLIERFHNGENRIFSFGISTENNGKYLNEGLLSQKEGFGARSAVIDFYEWNLND</sequence>
<dbReference type="EMBL" id="RDPI01000032">
    <property type="protein sequence ID" value="MBF4374942.1"/>
    <property type="molecule type" value="Genomic_DNA"/>
</dbReference>
<dbReference type="RefSeq" id="WP_194664072.1">
    <property type="nucleotide sequence ID" value="NZ_RDPI01000032.1"/>
</dbReference>
<dbReference type="InterPro" id="IPR016181">
    <property type="entry name" value="Acyl_CoA_acyltransferase"/>
</dbReference>
<dbReference type="Pfam" id="PF13480">
    <property type="entry name" value="Acetyltransf_6"/>
    <property type="match status" value="1"/>
</dbReference>